<organism evidence="1 2">
    <name type="scientific">Defluviicoccus vanus</name>
    <dbReference type="NCBI Taxonomy" id="111831"/>
    <lineage>
        <taxon>Bacteria</taxon>
        <taxon>Pseudomonadati</taxon>
        <taxon>Pseudomonadota</taxon>
        <taxon>Alphaproteobacteria</taxon>
        <taxon>Rhodospirillales</taxon>
        <taxon>Rhodospirillaceae</taxon>
        <taxon>Defluviicoccus</taxon>
    </lineage>
</organism>
<sequence length="62" mass="7002">MTKKKAYEMGFRHVADLAAINRVAELIRDDNDDNDALVLMEAWREGALAARALLERETATLQ</sequence>
<evidence type="ECO:0000313" key="2">
    <source>
        <dbReference type="Proteomes" id="UP000516369"/>
    </source>
</evidence>
<protein>
    <submittedName>
        <fullName evidence="1">Uncharacterized protein</fullName>
    </submittedName>
</protein>
<accession>A0A7H1N020</accession>
<name>A0A7H1N020_9PROT</name>
<dbReference type="RefSeq" id="WP_190262568.1">
    <property type="nucleotide sequence ID" value="NZ_CP053923.1"/>
</dbReference>
<gene>
    <name evidence="1" type="ORF">HQ394_06430</name>
</gene>
<dbReference type="AlphaFoldDB" id="A0A7H1N020"/>
<dbReference type="KEGG" id="dvn:HQ394_06430"/>
<dbReference type="EMBL" id="CP053923">
    <property type="protein sequence ID" value="QNT69056.1"/>
    <property type="molecule type" value="Genomic_DNA"/>
</dbReference>
<evidence type="ECO:0000313" key="1">
    <source>
        <dbReference type="EMBL" id="QNT69056.1"/>
    </source>
</evidence>
<reference evidence="1 2" key="1">
    <citation type="submission" date="2020-05" db="EMBL/GenBank/DDBJ databases">
        <title>Complete closed genome sequence of Defluviicoccus vanus.</title>
        <authorList>
            <person name="Bessarab I."/>
            <person name="Arumugam K."/>
            <person name="Maszenan A.M."/>
            <person name="Seviour R.J."/>
            <person name="Williams R.B."/>
        </authorList>
    </citation>
    <scope>NUCLEOTIDE SEQUENCE [LARGE SCALE GENOMIC DNA]</scope>
    <source>
        <strain evidence="1 2">Ben 114</strain>
    </source>
</reference>
<keyword evidence="2" id="KW-1185">Reference proteome</keyword>
<proteinExistence type="predicted"/>
<dbReference type="Proteomes" id="UP000516369">
    <property type="component" value="Chromosome"/>
</dbReference>